<reference evidence="3 4" key="1">
    <citation type="submission" date="2018-11" db="EMBL/GenBank/DDBJ databases">
        <title>Genome sequence and assembly of Colletotrichum sidae.</title>
        <authorList>
            <person name="Gan P."/>
            <person name="Shirasu K."/>
        </authorList>
    </citation>
    <scope>NUCLEOTIDE SEQUENCE [LARGE SCALE GENOMIC DNA]</scope>
    <source>
        <strain evidence="3 4">CBS 518.97</strain>
    </source>
</reference>
<proteinExistence type="predicted"/>
<feature type="domain" description="Avirulence Effector AvrLm4-7" evidence="2">
    <location>
        <begin position="23"/>
        <end position="104"/>
    </location>
</feature>
<protein>
    <recommendedName>
        <fullName evidence="2">Avirulence Effector AvrLm4-7 domain-containing protein</fullName>
    </recommendedName>
</protein>
<feature type="chain" id="PRO_5020625123" description="Avirulence Effector AvrLm4-7 domain-containing protein" evidence="1">
    <location>
        <begin position="23"/>
        <end position="127"/>
    </location>
</feature>
<keyword evidence="4" id="KW-1185">Reference proteome</keyword>
<dbReference type="EMBL" id="QAPF01000255">
    <property type="protein sequence ID" value="TEA12405.1"/>
    <property type="molecule type" value="Genomic_DNA"/>
</dbReference>
<evidence type="ECO:0000313" key="4">
    <source>
        <dbReference type="Proteomes" id="UP000295604"/>
    </source>
</evidence>
<accession>A0A4R8T5B5</accession>
<keyword evidence="1" id="KW-0732">Signal</keyword>
<dbReference type="Gene3D" id="3.30.70.2910">
    <property type="match status" value="1"/>
</dbReference>
<name>A0A4R8T5B5_9PEZI</name>
<evidence type="ECO:0000256" key="1">
    <source>
        <dbReference type="SAM" id="SignalP"/>
    </source>
</evidence>
<sequence>MAKNNLFYALSLLATLLQQASCCRQAIVTYSKQYDCGFNNFVTAVDDDCKKLVDSIGTQGRKFAEIPTVDSIECLECDNDGEFRRCRCMLTAWRFRDWEPEPAKYEEFQYEYWRPMENGKLDVSCDS</sequence>
<dbReference type="Proteomes" id="UP000295604">
    <property type="component" value="Unassembled WGS sequence"/>
</dbReference>
<gene>
    <name evidence="3" type="ORF">C8034_v006130</name>
</gene>
<dbReference type="AlphaFoldDB" id="A0A4R8T5B5"/>
<dbReference type="InterPro" id="IPR040621">
    <property type="entry name" value="AvrLm4-7"/>
</dbReference>
<comment type="caution">
    <text evidence="3">The sequence shown here is derived from an EMBL/GenBank/DDBJ whole genome shotgun (WGS) entry which is preliminary data.</text>
</comment>
<evidence type="ECO:0000313" key="3">
    <source>
        <dbReference type="EMBL" id="TEA12405.1"/>
    </source>
</evidence>
<organism evidence="3 4">
    <name type="scientific">Colletotrichum sidae</name>
    <dbReference type="NCBI Taxonomy" id="1347389"/>
    <lineage>
        <taxon>Eukaryota</taxon>
        <taxon>Fungi</taxon>
        <taxon>Dikarya</taxon>
        <taxon>Ascomycota</taxon>
        <taxon>Pezizomycotina</taxon>
        <taxon>Sordariomycetes</taxon>
        <taxon>Hypocreomycetidae</taxon>
        <taxon>Glomerellales</taxon>
        <taxon>Glomerellaceae</taxon>
        <taxon>Colletotrichum</taxon>
        <taxon>Colletotrichum orbiculare species complex</taxon>
    </lineage>
</organism>
<evidence type="ECO:0000259" key="2">
    <source>
        <dbReference type="Pfam" id="PF18661"/>
    </source>
</evidence>
<feature type="signal peptide" evidence="1">
    <location>
        <begin position="1"/>
        <end position="22"/>
    </location>
</feature>
<dbReference type="Pfam" id="PF18661">
    <property type="entry name" value="AvrLm4-7"/>
    <property type="match status" value="1"/>
</dbReference>